<evidence type="ECO:0008006" key="3">
    <source>
        <dbReference type="Google" id="ProtNLM"/>
    </source>
</evidence>
<dbReference type="PANTHER" id="PTHR38479:SF2">
    <property type="entry name" value="WINGED HELIX DNA-BINDING DOMAIN-CONTAINING PROTEIN"/>
    <property type="match status" value="1"/>
</dbReference>
<dbReference type="Proteomes" id="UP000539313">
    <property type="component" value="Unassembled WGS sequence"/>
</dbReference>
<organism evidence="1 2">
    <name type="scientific">Thermomonospora cellulosilytica</name>
    <dbReference type="NCBI Taxonomy" id="1411118"/>
    <lineage>
        <taxon>Bacteria</taxon>
        <taxon>Bacillati</taxon>
        <taxon>Actinomycetota</taxon>
        <taxon>Actinomycetes</taxon>
        <taxon>Streptosporangiales</taxon>
        <taxon>Thermomonosporaceae</taxon>
        <taxon>Thermomonospora</taxon>
    </lineage>
</organism>
<keyword evidence="2" id="KW-1185">Reference proteome</keyword>
<evidence type="ECO:0000313" key="2">
    <source>
        <dbReference type="Proteomes" id="UP000539313"/>
    </source>
</evidence>
<evidence type="ECO:0000313" key="1">
    <source>
        <dbReference type="EMBL" id="MBA9004751.1"/>
    </source>
</evidence>
<dbReference type="Pfam" id="PF06224">
    <property type="entry name" value="AlkZ-like"/>
    <property type="match status" value="1"/>
</dbReference>
<dbReference type="EMBL" id="JACJII010000001">
    <property type="protein sequence ID" value="MBA9004751.1"/>
    <property type="molecule type" value="Genomic_DNA"/>
</dbReference>
<accession>A0A7W3MZH7</accession>
<gene>
    <name evidence="1" type="ORF">HNR21_003633</name>
</gene>
<name>A0A7W3MZH7_9ACTN</name>
<sequence length="361" mass="38607">MIEVDRSRVLAYRLAEHGLTDETADGRNALDLGFQDTPPGTAVVGTVARRWSPPADSTAVIWSVRGAPHLHRRSDLAALAGALWPLSDADATARMRSAQLKEVAPRGIEAFAMAAQAMRDVVTGPMTKGQISRAVSDALPPEFSYYCPTCAAEHVSGQLFQQVGIFAGVRLLPGGRTTMLGPVEEVPAVPDKAHGTDGLIRAYLRLLGPATKADVARFFGTTATALGPAWPDGLAEVRVEGRTRLLPADRVDALTAAAPPRGVRLLSAYDPYLQTGDRDLLVPDKARQKEVWRTLGRPGVLLADGEIAGTWRARTAGRRLEVTITPYTEPGERIRGDADAEAARLAEARGAADVRVMWANG</sequence>
<dbReference type="AlphaFoldDB" id="A0A7W3MZH7"/>
<dbReference type="RefSeq" id="WP_182706109.1">
    <property type="nucleotide sequence ID" value="NZ_JACJII010000001.1"/>
</dbReference>
<comment type="caution">
    <text evidence="1">The sequence shown here is derived from an EMBL/GenBank/DDBJ whole genome shotgun (WGS) entry which is preliminary data.</text>
</comment>
<protein>
    <recommendedName>
        <fullName evidence="3">Winged helix DNA-binding domain-containing protein</fullName>
    </recommendedName>
</protein>
<proteinExistence type="predicted"/>
<dbReference type="PANTHER" id="PTHR38479">
    <property type="entry name" value="LMO0824 PROTEIN"/>
    <property type="match status" value="1"/>
</dbReference>
<dbReference type="InterPro" id="IPR009351">
    <property type="entry name" value="AlkZ-like"/>
</dbReference>
<reference evidence="1 2" key="1">
    <citation type="submission" date="2020-08" db="EMBL/GenBank/DDBJ databases">
        <title>Sequencing the genomes of 1000 actinobacteria strains.</title>
        <authorList>
            <person name="Klenk H.-P."/>
        </authorList>
    </citation>
    <scope>NUCLEOTIDE SEQUENCE [LARGE SCALE GENOMIC DNA]</scope>
    <source>
        <strain evidence="1 2">DSM 45823</strain>
    </source>
</reference>